<sequence>MRKRSTPLGQPQNLYALYRKNLFETPYAHTLLAIAGTPDAPGKAIGLAMYFFNYSTWTAKPGVYLEDLFVDPAYRGKGVGKALFAELGKVAEEKDCARIDWSVLKWNKPSIDFYENTLGATTMSEWMGMRLEGSQIQNLRKFRLASS</sequence>
<keyword evidence="3" id="KW-0012">Acyltransferase</keyword>
<keyword evidence="2" id="KW-0808">Transferase</keyword>
<dbReference type="Gene3D" id="3.40.630.30">
    <property type="match status" value="1"/>
</dbReference>
<dbReference type="FunFam" id="3.40.630.30:FF:000064">
    <property type="entry name" value="GNAT family acetyltransferase"/>
    <property type="match status" value="1"/>
</dbReference>
<dbReference type="AlphaFoldDB" id="A0A060SDI7"/>
<dbReference type="STRING" id="5643.A0A060SDI7"/>
<evidence type="ECO:0000313" key="6">
    <source>
        <dbReference type="Proteomes" id="UP000029665"/>
    </source>
</evidence>
<name>A0A060SDI7_PYCCI</name>
<dbReference type="SUPFAM" id="SSF55729">
    <property type="entry name" value="Acyl-CoA N-acyltransferases (Nat)"/>
    <property type="match status" value="1"/>
</dbReference>
<feature type="domain" description="N-acetyltransferase" evidence="4">
    <location>
        <begin position="1"/>
        <end position="146"/>
    </location>
</feature>
<evidence type="ECO:0000256" key="2">
    <source>
        <dbReference type="ARBA" id="ARBA00022679"/>
    </source>
</evidence>
<dbReference type="OrthoDB" id="7305308at2759"/>
<dbReference type="OMA" id="IAVKCRC"/>
<protein>
    <recommendedName>
        <fullName evidence="4">N-acetyltransferase domain-containing protein</fullName>
    </recommendedName>
</protein>
<comment type="similarity">
    <text evidence="1">Belongs to the acetyltransferase family.</text>
</comment>
<dbReference type="InterPro" id="IPR016181">
    <property type="entry name" value="Acyl_CoA_acyltransferase"/>
</dbReference>
<dbReference type="GO" id="GO:0008080">
    <property type="term" value="F:N-acetyltransferase activity"/>
    <property type="evidence" value="ECO:0007669"/>
    <property type="project" value="TreeGrafter"/>
</dbReference>
<keyword evidence="6" id="KW-1185">Reference proteome</keyword>
<dbReference type="Proteomes" id="UP000029665">
    <property type="component" value="Unassembled WGS sequence"/>
</dbReference>
<evidence type="ECO:0000259" key="4">
    <source>
        <dbReference type="PROSITE" id="PS51186"/>
    </source>
</evidence>
<evidence type="ECO:0000313" key="5">
    <source>
        <dbReference type="EMBL" id="CDO70463.1"/>
    </source>
</evidence>
<dbReference type="PANTHER" id="PTHR10545:SF29">
    <property type="entry name" value="GH14572P-RELATED"/>
    <property type="match status" value="1"/>
</dbReference>
<organism evidence="5 6">
    <name type="scientific">Pycnoporus cinnabarinus</name>
    <name type="common">Cinnabar-red polypore</name>
    <name type="synonym">Trametes cinnabarina</name>
    <dbReference type="NCBI Taxonomy" id="5643"/>
    <lineage>
        <taxon>Eukaryota</taxon>
        <taxon>Fungi</taxon>
        <taxon>Dikarya</taxon>
        <taxon>Basidiomycota</taxon>
        <taxon>Agaricomycotina</taxon>
        <taxon>Agaricomycetes</taxon>
        <taxon>Polyporales</taxon>
        <taxon>Polyporaceae</taxon>
        <taxon>Trametes</taxon>
    </lineage>
</organism>
<dbReference type="InterPro" id="IPR051016">
    <property type="entry name" value="Diverse_Substrate_AcTransf"/>
</dbReference>
<comment type="caution">
    <text evidence="5">The sequence shown here is derived from an EMBL/GenBank/DDBJ whole genome shotgun (WGS) entry which is preliminary data.</text>
</comment>
<evidence type="ECO:0000256" key="3">
    <source>
        <dbReference type="ARBA" id="ARBA00023315"/>
    </source>
</evidence>
<reference evidence="5" key="1">
    <citation type="submission" date="2014-01" db="EMBL/GenBank/DDBJ databases">
        <title>The genome of the white-rot fungus Pycnoporus cinnabarinus: a basidiomycete model with a versatile arsenal for lignocellulosic biomass breakdown.</title>
        <authorList>
            <person name="Levasseur A."/>
            <person name="Lomascolo A."/>
            <person name="Ruiz-Duenas F.J."/>
            <person name="Uzan E."/>
            <person name="Piumi F."/>
            <person name="Kues U."/>
            <person name="Ram A.F.J."/>
            <person name="Murat C."/>
            <person name="Haon M."/>
            <person name="Benoit I."/>
            <person name="Arfi Y."/>
            <person name="Chevret D."/>
            <person name="Drula E."/>
            <person name="Kwon M.J."/>
            <person name="Gouret P."/>
            <person name="Lesage-Meessen L."/>
            <person name="Lombard V."/>
            <person name="Mariette J."/>
            <person name="Noirot C."/>
            <person name="Park J."/>
            <person name="Patyshakuliyeva A."/>
            <person name="Wieneger R.A.B."/>
            <person name="Wosten H.A.B."/>
            <person name="Martin F."/>
            <person name="Coutinho P.M."/>
            <person name="de Vries R."/>
            <person name="Martinez A.T."/>
            <person name="Klopp C."/>
            <person name="Pontarotti P."/>
            <person name="Henrissat B."/>
            <person name="Record E."/>
        </authorList>
    </citation>
    <scope>NUCLEOTIDE SEQUENCE [LARGE SCALE GENOMIC DNA]</scope>
    <source>
        <strain evidence="5">BRFM137</strain>
    </source>
</reference>
<accession>A0A060SDI7</accession>
<proteinExistence type="inferred from homology"/>
<dbReference type="PANTHER" id="PTHR10545">
    <property type="entry name" value="DIAMINE N-ACETYLTRANSFERASE"/>
    <property type="match status" value="1"/>
</dbReference>
<dbReference type="HOGENOM" id="CLU_013985_41_2_1"/>
<dbReference type="PROSITE" id="PS51186">
    <property type="entry name" value="GNAT"/>
    <property type="match status" value="1"/>
</dbReference>
<gene>
    <name evidence="5" type="ORF">BN946_scf184569.g6</name>
</gene>
<evidence type="ECO:0000256" key="1">
    <source>
        <dbReference type="ARBA" id="ARBA00008694"/>
    </source>
</evidence>
<dbReference type="InterPro" id="IPR000182">
    <property type="entry name" value="GNAT_dom"/>
</dbReference>
<dbReference type="Pfam" id="PF00583">
    <property type="entry name" value="Acetyltransf_1"/>
    <property type="match status" value="1"/>
</dbReference>
<dbReference type="EMBL" id="CCBP010000083">
    <property type="protein sequence ID" value="CDO70463.1"/>
    <property type="molecule type" value="Genomic_DNA"/>
</dbReference>
<dbReference type="CDD" id="cd04301">
    <property type="entry name" value="NAT_SF"/>
    <property type="match status" value="1"/>
</dbReference>